<proteinExistence type="predicted"/>
<accession>A0A7G1NZW2</accession>
<organism evidence="1 2">
    <name type="scientific">Streptomyces aurantiacus</name>
    <dbReference type="NCBI Taxonomy" id="47760"/>
    <lineage>
        <taxon>Bacteria</taxon>
        <taxon>Bacillati</taxon>
        <taxon>Actinomycetota</taxon>
        <taxon>Actinomycetes</taxon>
        <taxon>Kitasatosporales</taxon>
        <taxon>Streptomycetaceae</taxon>
        <taxon>Streptomyces</taxon>
        <taxon>Streptomyces aurantiacus group</taxon>
    </lineage>
</organism>
<gene>
    <name evidence="1" type="ORF">GCM10017557_33780</name>
</gene>
<protein>
    <submittedName>
        <fullName evidence="1">Uncharacterized protein</fullName>
    </submittedName>
</protein>
<name>A0A7G1NZW2_9ACTN</name>
<dbReference type="RefSeq" id="WP_190850787.1">
    <property type="nucleotide sequence ID" value="NZ_AP023440.1"/>
</dbReference>
<evidence type="ECO:0000313" key="2">
    <source>
        <dbReference type="Proteomes" id="UP000516444"/>
    </source>
</evidence>
<dbReference type="AlphaFoldDB" id="A0A7G1NZW2"/>
<reference evidence="1 2" key="1">
    <citation type="journal article" date="2014" name="Int. J. Syst. Evol. Microbiol.">
        <title>Complete genome sequence of Corynebacterium casei LMG S-19264T (=DSM 44701T), isolated from a smear-ripened cheese.</title>
        <authorList>
            <consortium name="US DOE Joint Genome Institute (JGI-PGF)"/>
            <person name="Walter F."/>
            <person name="Albersmeier A."/>
            <person name="Kalinowski J."/>
            <person name="Ruckert C."/>
        </authorList>
    </citation>
    <scope>NUCLEOTIDE SEQUENCE [LARGE SCALE GENOMIC DNA]</scope>
    <source>
        <strain evidence="1 2">JCM 4677</strain>
    </source>
</reference>
<sequence>MTGSEKTTYLDDMIFEIMGIQEVTEKNWTELYFRLKMYAVNGLFANGFVLTPELAYTQIGYKNAFITPKTAAQFKNQFWTGRQRDAASEASKWLTERD</sequence>
<dbReference type="EMBL" id="AP023440">
    <property type="protein sequence ID" value="BCL28519.1"/>
    <property type="molecule type" value="Genomic_DNA"/>
</dbReference>
<dbReference type="KEGG" id="sgm:GCM10017557_33780"/>
<evidence type="ECO:0000313" key="1">
    <source>
        <dbReference type="EMBL" id="BCL28519.1"/>
    </source>
</evidence>
<keyword evidence="2" id="KW-1185">Reference proteome</keyword>
<dbReference type="Proteomes" id="UP000516444">
    <property type="component" value="Chromosome"/>
</dbReference>